<name>A0ABD3MT54_9STRA</name>
<reference evidence="2 3" key="1">
    <citation type="submission" date="2024-10" db="EMBL/GenBank/DDBJ databases">
        <title>Updated reference genomes for cyclostephanoid diatoms.</title>
        <authorList>
            <person name="Roberts W.R."/>
            <person name="Alverson A.J."/>
        </authorList>
    </citation>
    <scope>NUCLEOTIDE SEQUENCE [LARGE SCALE GENOMIC DNA]</scope>
    <source>
        <strain evidence="2 3">AJA232-27</strain>
    </source>
</reference>
<protein>
    <submittedName>
        <fullName evidence="2">Uncharacterized protein</fullName>
    </submittedName>
</protein>
<accession>A0ABD3MT54</accession>
<gene>
    <name evidence="2" type="ORF">ACHAWU_002330</name>
</gene>
<evidence type="ECO:0000313" key="2">
    <source>
        <dbReference type="EMBL" id="KAL3765412.1"/>
    </source>
</evidence>
<dbReference type="Proteomes" id="UP001530293">
    <property type="component" value="Unassembled WGS sequence"/>
</dbReference>
<evidence type="ECO:0000313" key="3">
    <source>
        <dbReference type="Proteomes" id="UP001530293"/>
    </source>
</evidence>
<dbReference type="AlphaFoldDB" id="A0ABD3MT54"/>
<proteinExistence type="predicted"/>
<keyword evidence="3" id="KW-1185">Reference proteome</keyword>
<evidence type="ECO:0000256" key="1">
    <source>
        <dbReference type="SAM" id="MobiDB-lite"/>
    </source>
</evidence>
<organism evidence="2 3">
    <name type="scientific">Discostella pseudostelligera</name>
    <dbReference type="NCBI Taxonomy" id="259834"/>
    <lineage>
        <taxon>Eukaryota</taxon>
        <taxon>Sar</taxon>
        <taxon>Stramenopiles</taxon>
        <taxon>Ochrophyta</taxon>
        <taxon>Bacillariophyta</taxon>
        <taxon>Coscinodiscophyceae</taxon>
        <taxon>Thalassiosirophycidae</taxon>
        <taxon>Stephanodiscales</taxon>
        <taxon>Stephanodiscaceae</taxon>
        <taxon>Discostella</taxon>
    </lineage>
</organism>
<sequence length="898" mass="96662">MIISSSIFIAASALFVNIRPQQQYRSRRIVDPLSPRRSFVAGRSLRLRASSPQIDDAPSTTTSTLDIDGTSARRILTKPQSISNTNDISSTEVGQYDININATSTSSSTKESSSTIPGLIPLDSFNLYCRIHCTLTLLRKHFPRLLSSPSLSYNIERLKLMYDDNITVTGPKGDEEQLAEGIDEVLLLNRALSTAATAARRAGSLLDLAIGASSSSTSSSSSSAIEGGQVECEFLIDPNNPLKVLVLWRTRLPSLLSGTSISVSSSPSSSQSYTEFIGKSTILLSPTTGLVSNLQINDVRINGVEIIETLGTTLAALRRAARSAAQATSSLSRKSSGNPLLDGLLNGIQDVVDAVGAMPSSSGEQESSSRLDPVLYVAPERFWKGAAFPIQVDQRVFNDTSVSKDRNATIPLGDDISILPIDRYHAIGAGQIPVVGSREFVEYAIMHETLRSFANVGLYKLAGMASTETVKSTTTTSEDVRSLFTTDAELVTHVGDASTANNEKRKDVILLRGAGKVADLYRSLALFRDASGGDWTTVKLAAEIESQSLIVSWRSESPLQIEGTDSFVFEPPSATSFNRRLPMSSDGDEDEVAKRVNSYFNDSNDDTIPLKIARVENLQLSVAGVAVDSAWAQSFVSVATRSGITAENSPFPDVTIVELLRSLTKKKSPSTQKTSIGKETSDNSSMPPLSDDAAISFYGILRALHNDIPSIVSVSTTSSGSSITTPADEYLAETVELRGLLGEVLVRGSQNYRRLFGLASSSFRAALQTNTVRLAAKPRTVVEVTSKGTIKMDLILALWVTPPPLPLSGARGQSPGSGSNQGFGAPLKIEVSSEYITDKEGKIREHNLLESRLNGVLTPGDMLTRWIKGLAREEETKPSAMDSLMDAVSWVRSMQTRK</sequence>
<feature type="region of interest" description="Disordered" evidence="1">
    <location>
        <begin position="668"/>
        <end position="688"/>
    </location>
</feature>
<comment type="caution">
    <text evidence="2">The sequence shown here is derived from an EMBL/GenBank/DDBJ whole genome shotgun (WGS) entry which is preliminary data.</text>
</comment>
<dbReference type="EMBL" id="JALLBG020000096">
    <property type="protein sequence ID" value="KAL3765412.1"/>
    <property type="molecule type" value="Genomic_DNA"/>
</dbReference>